<gene>
    <name evidence="1" type="ORF">D0Z00_001825</name>
</gene>
<reference evidence="1 2" key="1">
    <citation type="journal article" date="2020" name="Front. Microbiol.">
        <title>Phenotypic and Genetic Characterization of the Cheese Ripening Yeast Geotrichum candidum.</title>
        <authorList>
            <person name="Perkins V."/>
            <person name="Vignola S."/>
            <person name="Lessard M.H."/>
            <person name="Plante P.L."/>
            <person name="Corbeil J."/>
            <person name="Dugat-Bony E."/>
            <person name="Frenette M."/>
            <person name="Labrie S."/>
        </authorList>
    </citation>
    <scope>NUCLEOTIDE SEQUENCE [LARGE SCALE GENOMIC DNA]</scope>
    <source>
        <strain evidence="1 2">LMA-1147</strain>
    </source>
</reference>
<evidence type="ECO:0000313" key="2">
    <source>
        <dbReference type="Proteomes" id="UP000744676"/>
    </source>
</evidence>
<name>A0ACB6V5T5_9ASCO</name>
<organism evidence="1 2">
    <name type="scientific">Geotrichum galactomycetum</name>
    <dbReference type="NCBI Taxonomy" id="27317"/>
    <lineage>
        <taxon>Eukaryota</taxon>
        <taxon>Fungi</taxon>
        <taxon>Dikarya</taxon>
        <taxon>Ascomycota</taxon>
        <taxon>Saccharomycotina</taxon>
        <taxon>Dipodascomycetes</taxon>
        <taxon>Dipodascales</taxon>
        <taxon>Dipodascaceae</taxon>
        <taxon>Geotrichum</taxon>
    </lineage>
</organism>
<proteinExistence type="predicted"/>
<protein>
    <submittedName>
        <fullName evidence="1">Uncharacterized protein</fullName>
    </submittedName>
</protein>
<dbReference type="EMBL" id="QVQA01000039">
    <property type="protein sequence ID" value="KAF5098959.1"/>
    <property type="molecule type" value="Genomic_DNA"/>
</dbReference>
<dbReference type="Proteomes" id="UP000744676">
    <property type="component" value="Unassembled WGS sequence"/>
</dbReference>
<accession>A0ACB6V5T5</accession>
<comment type="caution">
    <text evidence="1">The sequence shown here is derived from an EMBL/GenBank/DDBJ whole genome shotgun (WGS) entry which is preliminary data.</text>
</comment>
<evidence type="ECO:0000313" key="1">
    <source>
        <dbReference type="EMBL" id="KAF5098959.1"/>
    </source>
</evidence>
<keyword evidence="2" id="KW-1185">Reference proteome</keyword>
<sequence>MPSALEDPTQPPHYRPDVIMPDLEPLTVLLKDGETTATIYPISNSEQLPGGLLAFLCDEFNMEIDRGDTYPLFDTLHIDTFQNYWFGSFAGVMLLGEATTIAQDQSWEKECLGSFYIKPNYPGRCAHICTAGFLVNAGIRGKGIGRTLAECYLDWAPKLGYSYSVFNLVFETNIAARRIWETLNFRRIGRIKGAGILKGHEHAIDALIYGRDLVDGAEDAIGEMRFDKIKFYLQTGRYPPQSDRQEKSRLRSSAAHYKLEDGKLMLKGREVISDPERQLQIATETHLQSHAGINKTTSQITERYHWTRIKDTVGQAIRNCSECRETSRPAPNTLNNPHKKLKKEPSGAYPEGDEVDQHTVAVVAAAAAAAAAANQHHHHHQQHHHHQMLDDQLLEAAFDQDTNDLMAAAVAAASQQQQQSQQQSQQSPQTQQSPQQRQQVDPQQSGQQSPQPQVGDRQKPPSPDATTAYYGYPSSGAASATTGPGSSVVVSGGGGNSNNNNNNGNSNGVGSSSAKRRHDEVDEVVVPVDPQVESAFEQHANAVAAAAAAAVVVTGVPSVSVGAVSTPGAVRSPNPSAGSTSAPGEPGEEIEIARALIQADVGHHDDDDDDGLF</sequence>